<gene>
    <name evidence="1" type="ORF">I79_017060</name>
</gene>
<evidence type="ECO:0000313" key="1">
    <source>
        <dbReference type="EMBL" id="EGV94415.1"/>
    </source>
</evidence>
<dbReference type="EMBL" id="JH001041">
    <property type="protein sequence ID" value="EGV94415.1"/>
    <property type="molecule type" value="Genomic_DNA"/>
</dbReference>
<proteinExistence type="predicted"/>
<accession>G3I117</accession>
<protein>
    <submittedName>
        <fullName evidence="1">Uncharacterized protein</fullName>
    </submittedName>
</protein>
<sequence>MDYTAAINLVPHARSSGCLKDPNPNALTLGGATPLEGARAFWQLRELEPQRGGTHKDYLFIFQILGCENSLPTKFSVQSGAVYLMMVRENRNEQRKSPGQDTARAYLQDPAPLDKPFLLLTTSQLYHTFK</sequence>
<organism evidence="1 2">
    <name type="scientific">Cricetulus griseus</name>
    <name type="common">Chinese hamster</name>
    <name type="synonym">Cricetulus barabensis griseus</name>
    <dbReference type="NCBI Taxonomy" id="10029"/>
    <lineage>
        <taxon>Eukaryota</taxon>
        <taxon>Metazoa</taxon>
        <taxon>Chordata</taxon>
        <taxon>Craniata</taxon>
        <taxon>Vertebrata</taxon>
        <taxon>Euteleostomi</taxon>
        <taxon>Mammalia</taxon>
        <taxon>Eutheria</taxon>
        <taxon>Euarchontoglires</taxon>
        <taxon>Glires</taxon>
        <taxon>Rodentia</taxon>
        <taxon>Myomorpha</taxon>
        <taxon>Muroidea</taxon>
        <taxon>Cricetidae</taxon>
        <taxon>Cricetinae</taxon>
        <taxon>Cricetulus</taxon>
    </lineage>
</organism>
<name>G3I117_CRIGR</name>
<dbReference type="AlphaFoldDB" id="G3I117"/>
<dbReference type="Proteomes" id="UP000001075">
    <property type="component" value="Unassembled WGS sequence"/>
</dbReference>
<evidence type="ECO:0000313" key="2">
    <source>
        <dbReference type="Proteomes" id="UP000001075"/>
    </source>
</evidence>
<reference evidence="2" key="1">
    <citation type="journal article" date="2011" name="Nat. Biotechnol.">
        <title>The genomic sequence of the Chinese hamster ovary (CHO)-K1 cell line.</title>
        <authorList>
            <person name="Xu X."/>
            <person name="Nagarajan H."/>
            <person name="Lewis N.E."/>
            <person name="Pan S."/>
            <person name="Cai Z."/>
            <person name="Liu X."/>
            <person name="Chen W."/>
            <person name="Xie M."/>
            <person name="Wang W."/>
            <person name="Hammond S."/>
            <person name="Andersen M.R."/>
            <person name="Neff N."/>
            <person name="Passarelli B."/>
            <person name="Koh W."/>
            <person name="Fan H.C."/>
            <person name="Wang J."/>
            <person name="Gui Y."/>
            <person name="Lee K.H."/>
            <person name="Betenbaugh M.J."/>
            <person name="Quake S.R."/>
            <person name="Famili I."/>
            <person name="Palsson B.O."/>
            <person name="Wang J."/>
        </authorList>
    </citation>
    <scope>NUCLEOTIDE SEQUENCE [LARGE SCALE GENOMIC DNA]</scope>
    <source>
        <strain evidence="2">CHO K1 cell line</strain>
    </source>
</reference>
<dbReference type="InParanoid" id="G3I117"/>